<proteinExistence type="predicted"/>
<accession>A0ABD0UD78</accession>
<dbReference type="Proteomes" id="UP001552299">
    <property type="component" value="Unassembled WGS sequence"/>
</dbReference>
<protein>
    <submittedName>
        <fullName evidence="1">Uncharacterized protein</fullName>
    </submittedName>
</protein>
<name>A0ABD0UD78_DENTH</name>
<keyword evidence="2" id="KW-1185">Reference proteome</keyword>
<comment type="caution">
    <text evidence="1">The sequence shown here is derived from an EMBL/GenBank/DDBJ whole genome shotgun (WGS) entry which is preliminary data.</text>
</comment>
<organism evidence="1 2">
    <name type="scientific">Dendrobium thyrsiflorum</name>
    <name type="common">Pinecone-like raceme dendrobium</name>
    <name type="synonym">Orchid</name>
    <dbReference type="NCBI Taxonomy" id="117978"/>
    <lineage>
        <taxon>Eukaryota</taxon>
        <taxon>Viridiplantae</taxon>
        <taxon>Streptophyta</taxon>
        <taxon>Embryophyta</taxon>
        <taxon>Tracheophyta</taxon>
        <taxon>Spermatophyta</taxon>
        <taxon>Magnoliopsida</taxon>
        <taxon>Liliopsida</taxon>
        <taxon>Asparagales</taxon>
        <taxon>Orchidaceae</taxon>
        <taxon>Epidendroideae</taxon>
        <taxon>Malaxideae</taxon>
        <taxon>Dendrobiinae</taxon>
        <taxon>Dendrobium</taxon>
    </lineage>
</organism>
<evidence type="ECO:0000313" key="2">
    <source>
        <dbReference type="Proteomes" id="UP001552299"/>
    </source>
</evidence>
<dbReference type="EMBL" id="JANQDX010000016">
    <property type="protein sequence ID" value="KAL0910460.1"/>
    <property type="molecule type" value="Genomic_DNA"/>
</dbReference>
<reference evidence="1 2" key="1">
    <citation type="journal article" date="2024" name="Plant Biotechnol. J.">
        <title>Dendrobium thyrsiflorum genome and its molecular insights into genes involved in important horticultural traits.</title>
        <authorList>
            <person name="Chen B."/>
            <person name="Wang J.Y."/>
            <person name="Zheng P.J."/>
            <person name="Li K.L."/>
            <person name="Liang Y.M."/>
            <person name="Chen X.F."/>
            <person name="Zhang C."/>
            <person name="Zhao X."/>
            <person name="He X."/>
            <person name="Zhang G.Q."/>
            <person name="Liu Z.J."/>
            <person name="Xu Q."/>
        </authorList>
    </citation>
    <scope>NUCLEOTIDE SEQUENCE [LARGE SCALE GENOMIC DNA]</scope>
    <source>
        <strain evidence="1">GZMU011</strain>
    </source>
</reference>
<sequence>MSRYPPISLLQSQLEIDDTVDDYVDRILFTLTSAIEEHQVSGQWFAEIILPLTTPPRVKVRGTRVLLCVTRRRGTRTFQAWGNGNLKNDSFTKRLHKSLLPSPSLWFDFASSTTLSEVMTGGRFHHFRALKGV</sequence>
<gene>
    <name evidence="1" type="ORF">M5K25_021445</name>
</gene>
<evidence type="ECO:0000313" key="1">
    <source>
        <dbReference type="EMBL" id="KAL0910460.1"/>
    </source>
</evidence>
<dbReference type="AlphaFoldDB" id="A0ABD0UD78"/>